<keyword evidence="2" id="KW-0812">Transmembrane</keyword>
<feature type="region of interest" description="Disordered" evidence="1">
    <location>
        <begin position="100"/>
        <end position="156"/>
    </location>
</feature>
<dbReference type="Proteomes" id="UP000005835">
    <property type="component" value="Unassembled WGS sequence"/>
</dbReference>
<feature type="compositionally biased region" description="Basic and acidic residues" evidence="1">
    <location>
        <begin position="136"/>
        <end position="155"/>
    </location>
</feature>
<protein>
    <submittedName>
        <fullName evidence="3">Uncharacterized protein</fullName>
    </submittedName>
</protein>
<evidence type="ECO:0000256" key="2">
    <source>
        <dbReference type="SAM" id="Phobius"/>
    </source>
</evidence>
<sequence>MNVNAILAGLQQFSPDRIMTAAGFLLVLLVALAMWLAARRRQARRNIGLSKIAAGLPEGDGPVTRAAPKLSRPDPLEADRLALEMLESDENDAEDIEEIRHTSYTERVNVPNAAARREAAPEPRREPDVAVLAPEPKPEPDPAPRPEPAFRREPEPAPVPAVPVVPPMPEWEFLKTLPFIVRQGLSTGHADMLGIGVEAVFFPAEAVNRLDDPVLRLVPFLPADEGELLCRESDRRTFQAGGLYAQPDAVIALRAGGVLAVEYKSRGGRMDDPHDIPGSLRPKDLLQTVIGAMVLSASEGVACAPVLRTNNAVYFLRPGKTLATLLAERIGAAVSFVKPYAERSGISASDYAELCVVPAQMLSGRPVRSEGDLRGEAAHARMLR</sequence>
<dbReference type="HOGENOM" id="CLU_719476_0_0_4"/>
<accession>K1K0E6</accession>
<keyword evidence="2" id="KW-0472">Membrane</keyword>
<dbReference type="EMBL" id="ADMG01000005">
    <property type="protein sequence ID" value="EKB32293.1"/>
    <property type="molecule type" value="Genomic_DNA"/>
</dbReference>
<dbReference type="PATRIC" id="fig|742823.3.peg.101"/>
<gene>
    <name evidence="3" type="ORF">HMPREF9465_00098</name>
</gene>
<organism evidence="3 4">
    <name type="scientific">Sutterella wadsworthensis 2_1_59BFAA</name>
    <dbReference type="NCBI Taxonomy" id="742823"/>
    <lineage>
        <taxon>Bacteria</taxon>
        <taxon>Pseudomonadati</taxon>
        <taxon>Pseudomonadota</taxon>
        <taxon>Betaproteobacteria</taxon>
        <taxon>Burkholderiales</taxon>
        <taxon>Sutterellaceae</taxon>
        <taxon>Sutterella</taxon>
    </lineage>
</organism>
<dbReference type="OrthoDB" id="9154992at2"/>
<keyword evidence="4" id="KW-1185">Reference proteome</keyword>
<feature type="transmembrane region" description="Helical" evidence="2">
    <location>
        <begin position="18"/>
        <end position="38"/>
    </location>
</feature>
<feature type="compositionally biased region" description="Basic and acidic residues" evidence="1">
    <location>
        <begin position="115"/>
        <end position="128"/>
    </location>
</feature>
<dbReference type="AlphaFoldDB" id="K1K0E6"/>
<evidence type="ECO:0000313" key="4">
    <source>
        <dbReference type="Proteomes" id="UP000005835"/>
    </source>
</evidence>
<comment type="caution">
    <text evidence="3">The sequence shown here is derived from an EMBL/GenBank/DDBJ whole genome shotgun (WGS) entry which is preliminary data.</text>
</comment>
<dbReference type="RefSeq" id="WP_005433068.1">
    <property type="nucleotide sequence ID" value="NZ_JH815513.1"/>
</dbReference>
<evidence type="ECO:0000313" key="3">
    <source>
        <dbReference type="EMBL" id="EKB32293.1"/>
    </source>
</evidence>
<name>K1K0E6_9BURK</name>
<dbReference type="eggNOG" id="ENOG5030YCX">
    <property type="taxonomic scope" value="Bacteria"/>
</dbReference>
<dbReference type="STRING" id="742823.HMPREF9465_00098"/>
<proteinExistence type="predicted"/>
<keyword evidence="2" id="KW-1133">Transmembrane helix</keyword>
<reference evidence="3 4" key="1">
    <citation type="submission" date="2012-05" db="EMBL/GenBank/DDBJ databases">
        <title>The Genome Sequence of Sutterella wadsworthensis 2_1_59BFAA.</title>
        <authorList>
            <consortium name="The Broad Institute Genome Sequencing Platform"/>
            <person name="Earl A."/>
            <person name="Ward D."/>
            <person name="Feldgarden M."/>
            <person name="Gevers D."/>
            <person name="Daigneault M."/>
            <person name="Strauss J."/>
            <person name="Allen-Vercoe E."/>
            <person name="Walker B."/>
            <person name="Young S.K."/>
            <person name="Zeng Q."/>
            <person name="Gargeya S."/>
            <person name="Fitzgerald M."/>
            <person name="Haas B."/>
            <person name="Abouelleil A."/>
            <person name="Alvarado L."/>
            <person name="Arachchi H.M."/>
            <person name="Berlin A.M."/>
            <person name="Chapman S.B."/>
            <person name="Goldberg J."/>
            <person name="Griggs A."/>
            <person name="Gujja S."/>
            <person name="Hansen M."/>
            <person name="Howarth C."/>
            <person name="Imamovic A."/>
            <person name="Larimer J."/>
            <person name="McCowen C."/>
            <person name="Montmayeur A."/>
            <person name="Murphy C."/>
            <person name="Neiman D."/>
            <person name="Pearson M."/>
            <person name="Priest M."/>
            <person name="Roberts A."/>
            <person name="Saif S."/>
            <person name="Shea T."/>
            <person name="Sisk P."/>
            <person name="Sykes S."/>
            <person name="Wortman J."/>
            <person name="Nusbaum C."/>
            <person name="Birren B."/>
        </authorList>
    </citation>
    <scope>NUCLEOTIDE SEQUENCE [LARGE SCALE GENOMIC DNA]</scope>
    <source>
        <strain evidence="3 4">2_1_59BFAA</strain>
    </source>
</reference>
<evidence type="ECO:0000256" key="1">
    <source>
        <dbReference type="SAM" id="MobiDB-lite"/>
    </source>
</evidence>